<dbReference type="PROSITE" id="PS00028">
    <property type="entry name" value="ZINC_FINGER_C2H2_1"/>
    <property type="match status" value="2"/>
</dbReference>
<dbReference type="Proteomes" id="UP001157974">
    <property type="component" value="Unassembled WGS sequence"/>
</dbReference>
<accession>A0AAV8URC9</accession>
<dbReference type="AlphaFoldDB" id="A0AAV8URC9"/>
<evidence type="ECO:0000313" key="4">
    <source>
        <dbReference type="EMBL" id="KAJ8904123.1"/>
    </source>
</evidence>
<organism evidence="4 5">
    <name type="scientific">Rhodosorus marinus</name>
    <dbReference type="NCBI Taxonomy" id="101924"/>
    <lineage>
        <taxon>Eukaryota</taxon>
        <taxon>Rhodophyta</taxon>
        <taxon>Stylonematophyceae</taxon>
        <taxon>Stylonematales</taxon>
        <taxon>Stylonemataceae</taxon>
        <taxon>Rhodosorus</taxon>
    </lineage>
</organism>
<keyword evidence="5" id="KW-1185">Reference proteome</keyword>
<dbReference type="SUPFAM" id="SSF57667">
    <property type="entry name" value="beta-beta-alpha zinc fingers"/>
    <property type="match status" value="1"/>
</dbReference>
<sequence length="222" mass="25511">MDCLTLGFDLDTQWGDDEDVSVVSRVSDLDSSPFEKRNSLVPPVTLSTINSFDRNAEMKLVDLILRSPRPAPDAENSNIKKETVVHSAPVRKPSLERKRTYTTAACPICQKVYFRKYEMMRHLKAVHLRMKPFHCSMCSFSFSRRTLLKLHVMKIHNLHSDSLVDGKEEAEIVGNDQHLNDNEHELVSELEATQFTLSSESEPTGWRNSERGYMQTSERRKL</sequence>
<dbReference type="InterPro" id="IPR013087">
    <property type="entry name" value="Znf_C2H2_type"/>
</dbReference>
<dbReference type="Gene3D" id="3.30.160.60">
    <property type="entry name" value="Classic Zinc Finger"/>
    <property type="match status" value="1"/>
</dbReference>
<evidence type="ECO:0000256" key="1">
    <source>
        <dbReference type="PROSITE-ProRule" id="PRU00042"/>
    </source>
</evidence>
<evidence type="ECO:0000259" key="3">
    <source>
        <dbReference type="PROSITE" id="PS50157"/>
    </source>
</evidence>
<dbReference type="Pfam" id="PF00096">
    <property type="entry name" value="zf-C2H2"/>
    <property type="match status" value="1"/>
</dbReference>
<feature type="region of interest" description="Disordered" evidence="2">
    <location>
        <begin position="196"/>
        <end position="222"/>
    </location>
</feature>
<comment type="caution">
    <text evidence="4">The sequence shown here is derived from an EMBL/GenBank/DDBJ whole genome shotgun (WGS) entry which is preliminary data.</text>
</comment>
<dbReference type="GO" id="GO:0008270">
    <property type="term" value="F:zinc ion binding"/>
    <property type="evidence" value="ECO:0007669"/>
    <property type="project" value="UniProtKB-KW"/>
</dbReference>
<evidence type="ECO:0000256" key="2">
    <source>
        <dbReference type="SAM" id="MobiDB-lite"/>
    </source>
</evidence>
<feature type="domain" description="C2H2-type" evidence="3">
    <location>
        <begin position="104"/>
        <end position="132"/>
    </location>
</feature>
<proteinExistence type="predicted"/>
<reference evidence="4 5" key="1">
    <citation type="journal article" date="2023" name="Nat. Commun.">
        <title>Origin of minicircular mitochondrial genomes in red algae.</title>
        <authorList>
            <person name="Lee Y."/>
            <person name="Cho C.H."/>
            <person name="Lee Y.M."/>
            <person name="Park S.I."/>
            <person name="Yang J.H."/>
            <person name="West J.A."/>
            <person name="Bhattacharya D."/>
            <person name="Yoon H.S."/>
        </authorList>
    </citation>
    <scope>NUCLEOTIDE SEQUENCE [LARGE SCALE GENOMIC DNA]</scope>
    <source>
        <strain evidence="4 5">CCMP1338</strain>
        <tissue evidence="4">Whole cell</tissue>
    </source>
</reference>
<keyword evidence="1" id="KW-0863">Zinc-finger</keyword>
<name>A0AAV8URC9_9RHOD</name>
<dbReference type="EMBL" id="JAMWBK010000006">
    <property type="protein sequence ID" value="KAJ8904123.1"/>
    <property type="molecule type" value="Genomic_DNA"/>
</dbReference>
<gene>
    <name evidence="4" type="ORF">NDN08_000650</name>
</gene>
<protein>
    <recommendedName>
        <fullName evidence="3">C2H2-type domain-containing protein</fullName>
    </recommendedName>
</protein>
<keyword evidence="1" id="KW-0479">Metal-binding</keyword>
<dbReference type="PROSITE" id="PS50157">
    <property type="entry name" value="ZINC_FINGER_C2H2_2"/>
    <property type="match status" value="2"/>
</dbReference>
<dbReference type="SMART" id="SM00355">
    <property type="entry name" value="ZnF_C2H2"/>
    <property type="match status" value="2"/>
</dbReference>
<feature type="domain" description="C2H2-type" evidence="3">
    <location>
        <begin position="133"/>
        <end position="161"/>
    </location>
</feature>
<dbReference type="InterPro" id="IPR036236">
    <property type="entry name" value="Znf_C2H2_sf"/>
</dbReference>
<dbReference type="Pfam" id="PF13894">
    <property type="entry name" value="zf-C2H2_4"/>
    <property type="match status" value="1"/>
</dbReference>
<evidence type="ECO:0000313" key="5">
    <source>
        <dbReference type="Proteomes" id="UP001157974"/>
    </source>
</evidence>
<keyword evidence="1" id="KW-0862">Zinc</keyword>